<dbReference type="Proteomes" id="UP000005496">
    <property type="component" value="Unassembled WGS sequence"/>
</dbReference>
<dbReference type="RefSeq" id="WP_008869305.1">
    <property type="nucleotide sequence ID" value="NZ_ACJN02000001.1"/>
</dbReference>
<organism evidence="1 2">
    <name type="scientific">Desulfonatronospira thiodismutans ASO3-1</name>
    <dbReference type="NCBI Taxonomy" id="555779"/>
    <lineage>
        <taxon>Bacteria</taxon>
        <taxon>Pseudomonadati</taxon>
        <taxon>Thermodesulfobacteriota</taxon>
        <taxon>Desulfovibrionia</taxon>
        <taxon>Desulfovibrionales</taxon>
        <taxon>Desulfonatronovibrionaceae</taxon>
        <taxon>Desulfonatronospira</taxon>
    </lineage>
</organism>
<dbReference type="AlphaFoldDB" id="D6SJY0"/>
<evidence type="ECO:0000313" key="2">
    <source>
        <dbReference type="Proteomes" id="UP000005496"/>
    </source>
</evidence>
<reference evidence="1" key="1">
    <citation type="submission" date="2010-05" db="EMBL/GenBank/DDBJ databases">
        <title>The draft genome of Desulfonatronospira thiodismutans ASO3-1.</title>
        <authorList>
            <consortium name="US DOE Joint Genome Institute (JGI-PGF)"/>
            <person name="Lucas S."/>
            <person name="Copeland A."/>
            <person name="Lapidus A."/>
            <person name="Cheng J.-F."/>
            <person name="Bruce D."/>
            <person name="Goodwin L."/>
            <person name="Pitluck S."/>
            <person name="Chertkov O."/>
            <person name="Brettin T."/>
            <person name="Detter J.C."/>
            <person name="Han C."/>
            <person name="Land M.L."/>
            <person name="Hauser L."/>
            <person name="Kyrpides N."/>
            <person name="Mikhailova N."/>
            <person name="Muyzer G."/>
            <person name="Woyke T."/>
        </authorList>
    </citation>
    <scope>NUCLEOTIDE SEQUENCE [LARGE SCALE GENOMIC DNA]</scope>
    <source>
        <strain evidence="1">ASO3-1</strain>
    </source>
</reference>
<dbReference type="InterPro" id="IPR032066">
    <property type="entry name" value="GP3_package"/>
</dbReference>
<dbReference type="Pfam" id="PF16677">
    <property type="entry name" value="GP3_package"/>
    <property type="match status" value="1"/>
</dbReference>
<dbReference type="OrthoDB" id="5355596at2"/>
<accession>D6SJY0</accession>
<dbReference type="Gene3D" id="1.10.132.80">
    <property type="match status" value="1"/>
</dbReference>
<comment type="caution">
    <text evidence="1">The sequence shown here is derived from an EMBL/GenBank/DDBJ whole genome shotgun (WGS) entry which is preliminary data.</text>
</comment>
<sequence>MASRKKGRPRKYRNADQLQEKIAEYFHSCSERGKIPTKAGLCYYLGFADPAALSYYADRCKARNHFSKAIRKALVKIEAWKAQALVDGELEPGRLRGLCFDLRCNHGWREKTAVKTEEPDVGGSGVAVIGWHRWENYCRRRLAQSSPASDSS</sequence>
<proteinExistence type="predicted"/>
<keyword evidence="2" id="KW-1185">Reference proteome</keyword>
<dbReference type="EMBL" id="ACJN02000001">
    <property type="protein sequence ID" value="EFI36183.1"/>
    <property type="molecule type" value="Genomic_DNA"/>
</dbReference>
<gene>
    <name evidence="1" type="ORF">Dthio_PD3639</name>
</gene>
<name>D6SJY0_9BACT</name>
<protein>
    <submittedName>
        <fullName evidence="1">Uncharacterized protein</fullName>
    </submittedName>
</protein>
<evidence type="ECO:0000313" key="1">
    <source>
        <dbReference type="EMBL" id="EFI36183.1"/>
    </source>
</evidence>